<comment type="catalytic activity">
    <reaction evidence="1">
        <text>ATP + protein L-histidine = ADP + protein N-phospho-L-histidine.</text>
        <dbReference type="EC" id="2.7.13.3"/>
    </reaction>
</comment>
<dbReference type="KEGG" id="kvl:KVU_PB0072"/>
<dbReference type="SUPFAM" id="SSF52172">
    <property type="entry name" value="CheY-like"/>
    <property type="match status" value="3"/>
</dbReference>
<feature type="transmembrane region" description="Helical" evidence="7">
    <location>
        <begin position="76"/>
        <end position="96"/>
    </location>
</feature>
<dbReference type="PRINTS" id="PR00344">
    <property type="entry name" value="BCTRLSENSOR"/>
</dbReference>
<feature type="modified residue" description="4-aspartylphosphate" evidence="5">
    <location>
        <position position="828"/>
    </location>
</feature>
<gene>
    <name evidence="10" type="ordered locus">KVU_PB0072</name>
</gene>
<dbReference type="GO" id="GO:0000155">
    <property type="term" value="F:phosphorelay sensor kinase activity"/>
    <property type="evidence" value="ECO:0007669"/>
    <property type="project" value="InterPro"/>
</dbReference>
<accession>F9YBJ8</accession>
<dbReference type="Pfam" id="PF02518">
    <property type="entry name" value="HATPase_c"/>
    <property type="match status" value="1"/>
</dbReference>
<keyword evidence="7" id="KW-1133">Transmembrane helix</keyword>
<evidence type="ECO:0000313" key="10">
    <source>
        <dbReference type="EMBL" id="AEM42750.1"/>
    </source>
</evidence>
<evidence type="ECO:0000256" key="6">
    <source>
        <dbReference type="SAM" id="MobiDB-lite"/>
    </source>
</evidence>
<dbReference type="EC" id="2.7.13.3" evidence="2"/>
<dbReference type="SMART" id="SM00387">
    <property type="entry name" value="HATPase_c"/>
    <property type="match status" value="1"/>
</dbReference>
<evidence type="ECO:0000259" key="8">
    <source>
        <dbReference type="PROSITE" id="PS50109"/>
    </source>
</evidence>
<keyword evidence="10" id="KW-0418">Kinase</keyword>
<dbReference type="CDD" id="cd00082">
    <property type="entry name" value="HisKA"/>
    <property type="match status" value="1"/>
</dbReference>
<organism evidence="10 11">
    <name type="scientific">Ketogulonicigenium vulgare (strain WSH-001)</name>
    <dbReference type="NCBI Taxonomy" id="759362"/>
    <lineage>
        <taxon>Bacteria</taxon>
        <taxon>Pseudomonadati</taxon>
        <taxon>Pseudomonadota</taxon>
        <taxon>Alphaproteobacteria</taxon>
        <taxon>Rhodobacterales</taxon>
        <taxon>Roseobacteraceae</taxon>
        <taxon>Ketogulonicigenium</taxon>
    </lineage>
</organism>
<sequence>MPEHFWAARMDWPHSEPEEVERMTEKRQGLQDTLALVGVAVIVAVTFVGDVISPVIYNVWLAYFLALVLSFSTRYIWLPIVVVGIVAPLMWMGIVLTDSTSIPYVTVLNRSLAVGVMLVLAGVGALTVRARRMVNAHDWEQRTQMHLARRLLGDLTRQEIGQRSVNLLALALGAKAGVAYELRGNRLEFLAGFGLAADRPPVHGQGHLWRAVHDDQVIHLKVAGEHALGWGTGLFAGKSAQSLIIPLHEGGRVNGILEFGLDVMRRNLSTEFLEQAARKIGIELRSASYREEMEALLEETRRQAETLHSHTEELAASNEELEEQSRALIENEARMREQQSELEEQNAQLEQQTSQLEEQRDALAASRQQLADQAGDLARESRYKSEFVANMSHELRTPLNALLIMARLLSENRPHNLSPEQIQWAETIESSGRDLLGLINDILDLSRIEAGKVDVDPEVTQPKDVAARMMRAFAVQASESGLKLVSEVADDVPEITTDVGKLEQILRNFLSNALKFTQKGSVTLSVARSGAETVTFSVKDTGIGIAAEQHDAVFEAFRQADGSISRRFGGTGLGLSISRDLAGILGGDVMLESTPGKGSTFILTLPLHLTAPVPEADINPRPARSDQAMPVIDGPLGGISGVSDDRGASLDHPEEHTLLIVEDDAAFAQIMRDLARELGFHAIVVGTADDAVRAAQRHRLNGIVLDVGLPDHSGLTVLDRLKRDPKTRHIPVHIVSAQDRLREALAQGAVSYLHKPVAREALAKVLEGISKQLDRRPRQLLIVEDDPTQLSGLKALLGSDDVITRGAATTAEAIAACRETVFDCIVLDMTLPDGSGFDLLEKLSADENAAFPPVIVYTARALTEAEEQHLRRYSRSIIIKGAKSPERLIDEVTLFLHQVVSDLPQRQREMLAASLNRDAQLEGRRILVVEDDVRNIYALTGVFEPHGVHVQIARNGREALEALGRSADSASPKIDLVLMDVMMPEMDGLTATREIRRIPQWKNLPIIMLTAKAMADDQAQCLAAGANDYLSKPLDVDKLLSLTRVWMPR</sequence>
<dbReference type="AlphaFoldDB" id="F9YBJ8"/>
<dbReference type="PROSITE" id="PS50110">
    <property type="entry name" value="RESPONSE_REGULATORY"/>
    <property type="match status" value="3"/>
</dbReference>
<evidence type="ECO:0000259" key="9">
    <source>
        <dbReference type="PROSITE" id="PS50110"/>
    </source>
</evidence>
<evidence type="ECO:0000256" key="2">
    <source>
        <dbReference type="ARBA" id="ARBA00012438"/>
    </source>
</evidence>
<dbReference type="Pfam" id="PF00072">
    <property type="entry name" value="Response_reg"/>
    <property type="match status" value="3"/>
</dbReference>
<dbReference type="OrthoDB" id="9801651at2"/>
<dbReference type="InterPro" id="IPR001789">
    <property type="entry name" value="Sig_transdc_resp-reg_receiver"/>
</dbReference>
<feature type="domain" description="Response regulatory" evidence="9">
    <location>
        <begin position="779"/>
        <end position="895"/>
    </location>
</feature>
<dbReference type="Gene3D" id="1.10.287.130">
    <property type="match status" value="1"/>
</dbReference>
<name>F9YBJ8_KETVW</name>
<keyword evidence="7" id="KW-0812">Transmembrane</keyword>
<dbReference type="InterPro" id="IPR005467">
    <property type="entry name" value="His_kinase_dom"/>
</dbReference>
<feature type="compositionally biased region" description="Low complexity" evidence="6">
    <location>
        <begin position="345"/>
        <end position="356"/>
    </location>
</feature>
<dbReference type="SMART" id="SM00448">
    <property type="entry name" value="REC"/>
    <property type="match status" value="3"/>
</dbReference>
<dbReference type="Proteomes" id="UP000000692">
    <property type="component" value="Plasmid 2"/>
</dbReference>
<feature type="region of interest" description="Disordered" evidence="6">
    <location>
        <begin position="334"/>
        <end position="377"/>
    </location>
</feature>
<dbReference type="InterPro" id="IPR036097">
    <property type="entry name" value="HisK_dim/P_sf"/>
</dbReference>
<dbReference type="InterPro" id="IPR003661">
    <property type="entry name" value="HisK_dim/P_dom"/>
</dbReference>
<evidence type="ECO:0000256" key="3">
    <source>
        <dbReference type="ARBA" id="ARBA00022553"/>
    </source>
</evidence>
<keyword evidence="10" id="KW-0614">Plasmid</keyword>
<feature type="compositionally biased region" description="Basic and acidic residues" evidence="6">
    <location>
        <begin position="300"/>
        <end position="313"/>
    </location>
</feature>
<dbReference type="InterPro" id="IPR036890">
    <property type="entry name" value="HATPase_C_sf"/>
</dbReference>
<dbReference type="CDD" id="cd16922">
    <property type="entry name" value="HATPase_EvgS-ArcB-TorS-like"/>
    <property type="match status" value="1"/>
</dbReference>
<protein>
    <recommendedName>
        <fullName evidence="2">histidine kinase</fullName>
        <ecNumber evidence="2">2.7.13.3</ecNumber>
    </recommendedName>
</protein>
<feature type="modified residue" description="4-aspartylphosphate" evidence="5">
    <location>
        <position position="706"/>
    </location>
</feature>
<dbReference type="PANTHER" id="PTHR45339:SF1">
    <property type="entry name" value="HYBRID SIGNAL TRANSDUCTION HISTIDINE KINASE J"/>
    <property type="match status" value="1"/>
</dbReference>
<dbReference type="InterPro" id="IPR029016">
    <property type="entry name" value="GAF-like_dom_sf"/>
</dbReference>
<keyword evidence="7" id="KW-0472">Membrane</keyword>
<keyword evidence="10" id="KW-0808">Transferase</keyword>
<feature type="domain" description="Response regulatory" evidence="9">
    <location>
        <begin position="925"/>
        <end position="1047"/>
    </location>
</feature>
<dbReference type="Gene3D" id="3.30.450.40">
    <property type="match status" value="1"/>
</dbReference>
<dbReference type="SUPFAM" id="SSF55874">
    <property type="entry name" value="ATPase domain of HSP90 chaperone/DNA topoisomerase II/histidine kinase"/>
    <property type="match status" value="1"/>
</dbReference>
<dbReference type="SUPFAM" id="SSF47384">
    <property type="entry name" value="Homodimeric domain of signal transducing histidine kinase"/>
    <property type="match status" value="1"/>
</dbReference>
<geneLocation type="plasmid" evidence="11">
    <name>pKVU_200</name>
</geneLocation>
<dbReference type="InterPro" id="IPR004358">
    <property type="entry name" value="Sig_transdc_His_kin-like_C"/>
</dbReference>
<keyword evidence="3 5" id="KW-0597">Phosphoprotein</keyword>
<dbReference type="EMBL" id="CP002020">
    <property type="protein sequence ID" value="AEM42750.1"/>
    <property type="molecule type" value="Genomic_DNA"/>
</dbReference>
<keyword evidence="4" id="KW-0902">Two-component regulatory system</keyword>
<dbReference type="SMART" id="SM00388">
    <property type="entry name" value="HisKA"/>
    <property type="match status" value="1"/>
</dbReference>
<evidence type="ECO:0000256" key="7">
    <source>
        <dbReference type="SAM" id="Phobius"/>
    </source>
</evidence>
<feature type="transmembrane region" description="Helical" evidence="7">
    <location>
        <begin position="108"/>
        <end position="128"/>
    </location>
</feature>
<dbReference type="Gene3D" id="3.30.565.10">
    <property type="entry name" value="Histidine kinase-like ATPase, C-terminal domain"/>
    <property type="match status" value="1"/>
</dbReference>
<dbReference type="Pfam" id="PF00512">
    <property type="entry name" value="HisKA"/>
    <property type="match status" value="1"/>
</dbReference>
<dbReference type="HOGENOM" id="CLU_000445_127_0_5"/>
<feature type="domain" description="Histidine kinase" evidence="8">
    <location>
        <begin position="390"/>
        <end position="609"/>
    </location>
</feature>
<dbReference type="PANTHER" id="PTHR45339">
    <property type="entry name" value="HYBRID SIGNAL TRANSDUCTION HISTIDINE KINASE J"/>
    <property type="match status" value="1"/>
</dbReference>
<reference evidence="10 11" key="1">
    <citation type="journal article" date="2011" name="J. Bacteriol.">
        <title>Complete genome sequence of the industrial strain Ketogulonicigenium vulgare WSH-001.</title>
        <authorList>
            <person name="Liu L."/>
            <person name="Li Y."/>
            <person name="Zhang J."/>
            <person name="Zhou Z."/>
            <person name="Liu J."/>
            <person name="Li X."/>
            <person name="Zhou J."/>
            <person name="Du G."/>
            <person name="Wang L."/>
            <person name="Chen J."/>
        </authorList>
    </citation>
    <scope>NUCLEOTIDE SEQUENCE [LARGE SCALE GENOMIC DNA]</scope>
    <source>
        <strain evidence="10 11">WSH-001</strain>
        <plasmid evidence="11">pKVU_200</plasmid>
    </source>
</reference>
<proteinExistence type="predicted"/>
<feature type="region of interest" description="Disordered" evidence="6">
    <location>
        <begin position="300"/>
        <end position="322"/>
    </location>
</feature>
<feature type="transmembrane region" description="Helical" evidence="7">
    <location>
        <begin position="33"/>
        <end position="56"/>
    </location>
</feature>
<evidence type="ECO:0000313" key="11">
    <source>
        <dbReference type="Proteomes" id="UP000000692"/>
    </source>
</evidence>
<evidence type="ECO:0000256" key="1">
    <source>
        <dbReference type="ARBA" id="ARBA00000085"/>
    </source>
</evidence>
<dbReference type="CDD" id="cd17546">
    <property type="entry name" value="REC_hyHK_CKI1_RcsC-like"/>
    <property type="match status" value="1"/>
</dbReference>
<keyword evidence="11" id="KW-1185">Reference proteome</keyword>
<dbReference type="CDD" id="cd00156">
    <property type="entry name" value="REC"/>
    <property type="match status" value="2"/>
</dbReference>
<dbReference type="SUPFAM" id="SSF55781">
    <property type="entry name" value="GAF domain-like"/>
    <property type="match status" value="1"/>
</dbReference>
<dbReference type="InterPro" id="IPR011006">
    <property type="entry name" value="CheY-like_superfamily"/>
</dbReference>
<evidence type="ECO:0000256" key="4">
    <source>
        <dbReference type="ARBA" id="ARBA00023012"/>
    </source>
</evidence>
<dbReference type="FunFam" id="3.30.565.10:FF:000010">
    <property type="entry name" value="Sensor histidine kinase RcsC"/>
    <property type="match status" value="1"/>
</dbReference>
<dbReference type="PROSITE" id="PS50109">
    <property type="entry name" value="HIS_KIN"/>
    <property type="match status" value="1"/>
</dbReference>
<dbReference type="PATRIC" id="fig|759362.5.peg.3026"/>
<feature type="modified residue" description="4-aspartylphosphate" evidence="5">
    <location>
        <position position="980"/>
    </location>
</feature>
<dbReference type="InterPro" id="IPR003594">
    <property type="entry name" value="HATPase_dom"/>
</dbReference>
<dbReference type="Gene3D" id="3.40.50.2300">
    <property type="match status" value="3"/>
</dbReference>
<evidence type="ECO:0000256" key="5">
    <source>
        <dbReference type="PROSITE-ProRule" id="PRU00169"/>
    </source>
</evidence>
<feature type="domain" description="Response regulatory" evidence="9">
    <location>
        <begin position="657"/>
        <end position="770"/>
    </location>
</feature>